<reference evidence="1 2" key="1">
    <citation type="submission" date="2021-01" db="EMBL/GenBank/DDBJ databases">
        <title>Chryseolinea sp. Jin1 Genome sequencing and assembly.</title>
        <authorList>
            <person name="Kim I."/>
        </authorList>
    </citation>
    <scope>NUCLEOTIDE SEQUENCE [LARGE SCALE GENOMIC DNA]</scope>
    <source>
        <strain evidence="1 2">Jin1</strain>
    </source>
</reference>
<evidence type="ECO:0000313" key="1">
    <source>
        <dbReference type="EMBL" id="MBL0744746.1"/>
    </source>
</evidence>
<evidence type="ECO:0000313" key="2">
    <source>
        <dbReference type="Proteomes" id="UP000613030"/>
    </source>
</evidence>
<accession>A0ABS1KZ65</accession>
<comment type="caution">
    <text evidence="1">The sequence shown here is derived from an EMBL/GenBank/DDBJ whole genome shotgun (WGS) entry which is preliminary data.</text>
</comment>
<name>A0ABS1KZ65_9BACT</name>
<sequence length="166" mass="18778">MIKRLNDQMAIHLKNLNYDALTTDYALPTDLVTLLESPIVECNGCFLLSSCRDSAPEGMNDFDKTVYEDFENHFHPDAYLERDAQADIEYLKLGLESAKRLAARLKQIQSTRFTVCLVYSETEREGDIVAVYGSSTVRFYALRPGVKMGVDDLNSYESEAVLEMDA</sequence>
<dbReference type="RefSeq" id="WP_236676281.1">
    <property type="nucleotide sequence ID" value="NZ_JAERRB010000012.1"/>
</dbReference>
<gene>
    <name evidence="1" type="ORF">JI741_26165</name>
</gene>
<keyword evidence="2" id="KW-1185">Reference proteome</keyword>
<dbReference type="Proteomes" id="UP000613030">
    <property type="component" value="Unassembled WGS sequence"/>
</dbReference>
<dbReference type="EMBL" id="JAERRB010000012">
    <property type="protein sequence ID" value="MBL0744746.1"/>
    <property type="molecule type" value="Genomic_DNA"/>
</dbReference>
<protein>
    <submittedName>
        <fullName evidence="1">Uncharacterized protein</fullName>
    </submittedName>
</protein>
<proteinExistence type="predicted"/>
<organism evidence="1 2">
    <name type="scientific">Chryseolinea lacunae</name>
    <dbReference type="NCBI Taxonomy" id="2801331"/>
    <lineage>
        <taxon>Bacteria</taxon>
        <taxon>Pseudomonadati</taxon>
        <taxon>Bacteroidota</taxon>
        <taxon>Cytophagia</taxon>
        <taxon>Cytophagales</taxon>
        <taxon>Fulvivirgaceae</taxon>
        <taxon>Chryseolinea</taxon>
    </lineage>
</organism>